<accession>A0A1I6GBN0</accession>
<proteinExistence type="predicted"/>
<evidence type="ECO:0000313" key="3">
    <source>
        <dbReference type="Proteomes" id="UP000199478"/>
    </source>
</evidence>
<feature type="domain" description="Pvc16 N-terminal" evidence="1">
    <location>
        <begin position="13"/>
        <end position="182"/>
    </location>
</feature>
<gene>
    <name evidence="2" type="ORF">SAMN04488005_1386</name>
</gene>
<sequence>MIDAALSLTVSKLNGHLSGRFGAPEDIAVLAPLTDPDGKVSELARNRLAIFVTNISEDSVPRRGQGRGAPLAGFTAGEEPLHLDVYAMLAASYDANIYGEGLKMLSAALMFFQSYPLMTPQNTPNMPKGMQQLSFEISNLRVEEMGQMWGNLGGRYVPSVMFKIRTITLTSGAITSLKPAVRKPRRSLFPLREAQS</sequence>
<dbReference type="EMBL" id="FOYP01000001">
    <property type="protein sequence ID" value="SFR39592.1"/>
    <property type="molecule type" value="Genomic_DNA"/>
</dbReference>
<evidence type="ECO:0000259" key="1">
    <source>
        <dbReference type="Pfam" id="PF14065"/>
    </source>
</evidence>
<dbReference type="InterPro" id="IPR025351">
    <property type="entry name" value="Pvc16_N"/>
</dbReference>
<dbReference type="AlphaFoldDB" id="A0A1I6GBN0"/>
<reference evidence="3" key="1">
    <citation type="submission" date="2016-10" db="EMBL/GenBank/DDBJ databases">
        <authorList>
            <person name="Varghese N."/>
            <person name="Submissions S."/>
        </authorList>
    </citation>
    <scope>NUCLEOTIDE SEQUENCE [LARGE SCALE GENOMIC DNA]</scope>
    <source>
        <strain evidence="3">DSM 26879</strain>
    </source>
</reference>
<evidence type="ECO:0000313" key="2">
    <source>
        <dbReference type="EMBL" id="SFR39592.1"/>
    </source>
</evidence>
<dbReference type="RefSeq" id="WP_242650970.1">
    <property type="nucleotide sequence ID" value="NZ_FOYP01000001.1"/>
</dbReference>
<name>A0A1I6GBN0_9RHOB</name>
<organism evidence="2 3">
    <name type="scientific">Yoonia tamlensis</name>
    <dbReference type="NCBI Taxonomy" id="390270"/>
    <lineage>
        <taxon>Bacteria</taxon>
        <taxon>Pseudomonadati</taxon>
        <taxon>Pseudomonadota</taxon>
        <taxon>Alphaproteobacteria</taxon>
        <taxon>Rhodobacterales</taxon>
        <taxon>Paracoccaceae</taxon>
        <taxon>Yoonia</taxon>
    </lineage>
</organism>
<dbReference type="STRING" id="390270.SAMN04488005_1386"/>
<dbReference type="Pfam" id="PF14065">
    <property type="entry name" value="Pvc16_N"/>
    <property type="match status" value="1"/>
</dbReference>
<keyword evidence="3" id="KW-1185">Reference proteome</keyword>
<protein>
    <recommendedName>
        <fullName evidence="1">Pvc16 N-terminal domain-containing protein</fullName>
    </recommendedName>
</protein>
<dbReference type="Proteomes" id="UP000199478">
    <property type="component" value="Unassembled WGS sequence"/>
</dbReference>